<dbReference type="PROSITE" id="PS00710">
    <property type="entry name" value="PGM_PMM"/>
    <property type="match status" value="1"/>
</dbReference>
<protein>
    <submittedName>
        <fullName evidence="12">Phosphoglucosamine mutase</fullName>
        <ecNumber evidence="12">5.4.2.10</ecNumber>
    </submittedName>
</protein>
<organism evidence="12 13">
    <name type="scientific">Fluviicola taffensis (strain DSM 16823 / NCIMB 13979 / RW262)</name>
    <dbReference type="NCBI Taxonomy" id="755732"/>
    <lineage>
        <taxon>Bacteria</taxon>
        <taxon>Pseudomonadati</taxon>
        <taxon>Bacteroidota</taxon>
        <taxon>Flavobacteriia</taxon>
        <taxon>Flavobacteriales</taxon>
        <taxon>Crocinitomicaceae</taxon>
        <taxon>Fluviicola</taxon>
    </lineage>
</organism>
<evidence type="ECO:0000256" key="4">
    <source>
        <dbReference type="ARBA" id="ARBA00022723"/>
    </source>
</evidence>
<accession>F2IJD2</accession>
<evidence type="ECO:0000256" key="5">
    <source>
        <dbReference type="ARBA" id="ARBA00022842"/>
    </source>
</evidence>
<dbReference type="AlphaFoldDB" id="F2IJD2"/>
<dbReference type="Pfam" id="PF02879">
    <property type="entry name" value="PGM_PMM_II"/>
    <property type="match status" value="1"/>
</dbReference>
<evidence type="ECO:0000259" key="8">
    <source>
        <dbReference type="Pfam" id="PF00408"/>
    </source>
</evidence>
<dbReference type="SUPFAM" id="SSF53738">
    <property type="entry name" value="Phosphoglucomutase, first 3 domains"/>
    <property type="match status" value="2"/>
</dbReference>
<name>F2IJD2_FLUTR</name>
<dbReference type="EMBL" id="CP002542">
    <property type="protein sequence ID" value="AEA46029.1"/>
    <property type="molecule type" value="Genomic_DNA"/>
</dbReference>
<dbReference type="EC" id="5.4.2.10" evidence="12"/>
<keyword evidence="5 7" id="KW-0460">Magnesium</keyword>
<keyword evidence="6 12" id="KW-0413">Isomerase</keyword>
<dbReference type="InterPro" id="IPR005843">
    <property type="entry name" value="A-D-PHexomutase_C"/>
</dbReference>
<evidence type="ECO:0000256" key="3">
    <source>
        <dbReference type="ARBA" id="ARBA00022553"/>
    </source>
</evidence>
<proteinExistence type="inferred from homology"/>
<dbReference type="Pfam" id="PF02880">
    <property type="entry name" value="PGM_PMM_III"/>
    <property type="match status" value="1"/>
</dbReference>
<dbReference type="STRING" id="755732.Fluta_4067"/>
<dbReference type="RefSeq" id="WP_013688786.1">
    <property type="nucleotide sequence ID" value="NC_015321.1"/>
</dbReference>
<dbReference type="Gene3D" id="3.40.120.10">
    <property type="entry name" value="Alpha-D-Glucose-1,6-Bisphosphate, subunit A, domain 3"/>
    <property type="match status" value="3"/>
</dbReference>
<feature type="domain" description="Alpha-D-phosphohexomutase alpha/beta/alpha" evidence="9">
    <location>
        <begin position="17"/>
        <end position="146"/>
    </location>
</feature>
<reference evidence="13" key="2">
    <citation type="submission" date="2011-02" db="EMBL/GenBank/DDBJ databases">
        <title>The complete genome of Fluviicola taffensis DSM 16823.</title>
        <authorList>
            <consortium name="US DOE Joint Genome Institute (JGI-PGF)"/>
            <person name="Lucas S."/>
            <person name="Copeland A."/>
            <person name="Lapidus A."/>
            <person name="Bruce D."/>
            <person name="Goodwin L."/>
            <person name="Pitluck S."/>
            <person name="Kyrpides N."/>
            <person name="Mavromatis K."/>
            <person name="Ivanova N."/>
            <person name="Mikhailova N."/>
            <person name="Pagani I."/>
            <person name="Chertkov O."/>
            <person name="Detter J.C."/>
            <person name="Han C."/>
            <person name="Tapia R."/>
            <person name="Land M."/>
            <person name="Hauser L."/>
            <person name="Markowitz V."/>
            <person name="Cheng J.-F."/>
            <person name="Hugenholtz P."/>
            <person name="Woyke T."/>
            <person name="Wu D."/>
            <person name="Tindall B."/>
            <person name="Pomrenke H.G."/>
            <person name="Brambilla E."/>
            <person name="Klenk H.-P."/>
            <person name="Eisen J.A."/>
        </authorList>
    </citation>
    <scope>NUCLEOTIDE SEQUENCE [LARGE SCALE GENOMIC DNA]</scope>
    <source>
        <strain evidence="13">DSM 16823 / RW262 / RW262</strain>
    </source>
</reference>
<dbReference type="HOGENOM" id="CLU_016950_7_1_10"/>
<evidence type="ECO:0000256" key="1">
    <source>
        <dbReference type="ARBA" id="ARBA00001946"/>
    </source>
</evidence>
<feature type="domain" description="Alpha-D-phosphohexomutase alpha/beta/alpha" evidence="11">
    <location>
        <begin position="277"/>
        <end position="386"/>
    </location>
</feature>
<evidence type="ECO:0000259" key="11">
    <source>
        <dbReference type="Pfam" id="PF02880"/>
    </source>
</evidence>
<dbReference type="InterPro" id="IPR036900">
    <property type="entry name" value="A-D-PHexomutase_C_sf"/>
</dbReference>
<dbReference type="eggNOG" id="COG1109">
    <property type="taxonomic scope" value="Bacteria"/>
</dbReference>
<dbReference type="InterPro" id="IPR005844">
    <property type="entry name" value="A-D-PHexomutase_a/b/a-I"/>
</dbReference>
<dbReference type="InterPro" id="IPR005846">
    <property type="entry name" value="A-D-PHexomutase_a/b/a-III"/>
</dbReference>
<evidence type="ECO:0000313" key="13">
    <source>
        <dbReference type="Proteomes" id="UP000007463"/>
    </source>
</evidence>
<comment type="similarity">
    <text evidence="2 7">Belongs to the phosphohexose mutase family.</text>
</comment>
<dbReference type="GO" id="GO:0005975">
    <property type="term" value="P:carbohydrate metabolic process"/>
    <property type="evidence" value="ECO:0007669"/>
    <property type="project" value="InterPro"/>
</dbReference>
<dbReference type="GO" id="GO:0000287">
    <property type="term" value="F:magnesium ion binding"/>
    <property type="evidence" value="ECO:0007669"/>
    <property type="project" value="InterPro"/>
</dbReference>
<dbReference type="GO" id="GO:0006166">
    <property type="term" value="P:purine ribonucleoside salvage"/>
    <property type="evidence" value="ECO:0007669"/>
    <property type="project" value="TreeGrafter"/>
</dbReference>
<gene>
    <name evidence="12" type="ordered locus">Fluta_4067</name>
</gene>
<keyword evidence="4 7" id="KW-0479">Metal-binding</keyword>
<feature type="domain" description="Alpha-D-phosphohexomutase alpha/beta/alpha" evidence="10">
    <location>
        <begin position="176"/>
        <end position="273"/>
    </location>
</feature>
<dbReference type="Pfam" id="PF00408">
    <property type="entry name" value="PGM_PMM_IV"/>
    <property type="match status" value="1"/>
</dbReference>
<dbReference type="SUPFAM" id="SSF55957">
    <property type="entry name" value="Phosphoglucomutase, C-terminal domain"/>
    <property type="match status" value="1"/>
</dbReference>
<keyword evidence="13" id="KW-1185">Reference proteome</keyword>
<dbReference type="Pfam" id="PF02878">
    <property type="entry name" value="PGM_PMM_I"/>
    <property type="match status" value="1"/>
</dbReference>
<dbReference type="PANTHER" id="PTHR45745">
    <property type="entry name" value="PHOSPHOMANNOMUTASE 45A"/>
    <property type="match status" value="1"/>
</dbReference>
<comment type="cofactor">
    <cofactor evidence="1">
        <name>Mg(2+)</name>
        <dbReference type="ChEBI" id="CHEBI:18420"/>
    </cofactor>
</comment>
<dbReference type="KEGG" id="fte:Fluta_4067"/>
<evidence type="ECO:0000256" key="7">
    <source>
        <dbReference type="RuleBase" id="RU004326"/>
    </source>
</evidence>
<evidence type="ECO:0000256" key="6">
    <source>
        <dbReference type="ARBA" id="ARBA00023235"/>
    </source>
</evidence>
<dbReference type="InterPro" id="IPR005841">
    <property type="entry name" value="Alpha-D-phosphohexomutase_SF"/>
</dbReference>
<dbReference type="PANTHER" id="PTHR45745:SF1">
    <property type="entry name" value="PHOSPHOGLUCOMUTASE 2B-RELATED"/>
    <property type="match status" value="1"/>
</dbReference>
<evidence type="ECO:0000259" key="9">
    <source>
        <dbReference type="Pfam" id="PF02878"/>
    </source>
</evidence>
<dbReference type="PRINTS" id="PR00509">
    <property type="entry name" value="PGMPMM"/>
</dbReference>
<dbReference type="InterPro" id="IPR016066">
    <property type="entry name" value="A-D-PHexomutase_CS"/>
</dbReference>
<dbReference type="Gene3D" id="3.30.310.50">
    <property type="entry name" value="Alpha-D-phosphohexomutase, C-terminal domain"/>
    <property type="match status" value="1"/>
</dbReference>
<dbReference type="GO" id="GO:0008966">
    <property type="term" value="F:phosphoglucosamine mutase activity"/>
    <property type="evidence" value="ECO:0007669"/>
    <property type="project" value="UniProtKB-EC"/>
</dbReference>
<reference evidence="12 13" key="1">
    <citation type="journal article" date="2011" name="Stand. Genomic Sci.">
        <title>Complete genome sequence of the gliding freshwater bacterium Fluviicola taffensis type strain (RW262).</title>
        <authorList>
            <person name="Woyke T."/>
            <person name="Chertkov O."/>
            <person name="Lapidus A."/>
            <person name="Nolan M."/>
            <person name="Lucas S."/>
            <person name="Del Rio T.G."/>
            <person name="Tice H."/>
            <person name="Cheng J.F."/>
            <person name="Tapia R."/>
            <person name="Han C."/>
            <person name="Goodwin L."/>
            <person name="Pitluck S."/>
            <person name="Liolios K."/>
            <person name="Pagani I."/>
            <person name="Ivanova N."/>
            <person name="Huntemann M."/>
            <person name="Mavromatis K."/>
            <person name="Mikhailova N."/>
            <person name="Pati A."/>
            <person name="Chen A."/>
            <person name="Palaniappan K."/>
            <person name="Land M."/>
            <person name="Hauser L."/>
            <person name="Brambilla E.M."/>
            <person name="Rohde M."/>
            <person name="Mwirichia R."/>
            <person name="Sikorski J."/>
            <person name="Tindall B.J."/>
            <person name="Goker M."/>
            <person name="Bristow J."/>
            <person name="Eisen J.A."/>
            <person name="Markowitz V."/>
            <person name="Hugenholtz P."/>
            <person name="Klenk H.P."/>
            <person name="Kyrpides N.C."/>
        </authorList>
    </citation>
    <scope>NUCLEOTIDE SEQUENCE [LARGE SCALE GENOMIC DNA]</scope>
    <source>
        <strain evidence="13">DSM 16823 / RW262 / RW262</strain>
    </source>
</reference>
<feature type="domain" description="Alpha-D-phosphohexomutase C-terminal" evidence="8">
    <location>
        <begin position="431"/>
        <end position="472"/>
    </location>
</feature>
<evidence type="ECO:0000256" key="2">
    <source>
        <dbReference type="ARBA" id="ARBA00010231"/>
    </source>
</evidence>
<dbReference type="GO" id="GO:0008973">
    <property type="term" value="F:phosphopentomutase activity"/>
    <property type="evidence" value="ECO:0007669"/>
    <property type="project" value="TreeGrafter"/>
</dbReference>
<dbReference type="OrthoDB" id="9806956at2"/>
<dbReference type="InterPro" id="IPR005845">
    <property type="entry name" value="A-D-PHexomutase_a/b/a-II"/>
</dbReference>
<sequence length="481" mass="53719">MRLVAAHKNRIDLTTKIKFGTDGWRAIIADEFTVENVARVAYATAQWLKKSDWNSKIALGHDCRFAGELFAETVAKVLLHEGIDVLMSKGFVSTPMISLAANQLGCGLGVILTASHNPPSYNGYKLKAHYGGPLTPELVQEIEDIIPDSLPFDYASVDLSSFEKSGKLEIVDFETRYVQHIEKNFDLEAIRKSGLNLVYDAMYGAGQNVIRRILPDVQLLHCDYNPSFHGQAPEPIQKNLQELEKYILAKGNIHCALATDGDADRIGLYNGKGEFIDSHHIILLLLHYLVTNKGMTGKVVTAFSTTPRVKTLAEHYGLEYQVVKIGFKYIAGIMVDEDVLIGGEESGGIAVKGHIPERDGIWMGLIIWEYMAKSGKTLDQLIDEVYAIVGPFKFERNDLHITEDLKQAIVAKCSNDEYKSFGKYTVSSVGTVDGWKFFFDDNRWMMIRASGTEPVLRTYAEAPTLEEVREILKVTEKTICN</sequence>
<evidence type="ECO:0000259" key="10">
    <source>
        <dbReference type="Pfam" id="PF02879"/>
    </source>
</evidence>
<evidence type="ECO:0000313" key="12">
    <source>
        <dbReference type="EMBL" id="AEA46029.1"/>
    </source>
</evidence>
<dbReference type="Proteomes" id="UP000007463">
    <property type="component" value="Chromosome"/>
</dbReference>
<dbReference type="InterPro" id="IPR016055">
    <property type="entry name" value="A-D-PHexomutase_a/b/a-I/II/III"/>
</dbReference>
<keyword evidence="3" id="KW-0597">Phosphoprotein</keyword>